<dbReference type="PANTHER" id="PTHR14881:SF4">
    <property type="entry name" value="LISH DOMAIN-CONTAINING PROTEIN ARMC9"/>
    <property type="match status" value="1"/>
</dbReference>
<dbReference type="GO" id="GO:0060271">
    <property type="term" value="P:cilium assembly"/>
    <property type="evidence" value="ECO:0007669"/>
    <property type="project" value="InterPro"/>
</dbReference>
<dbReference type="PANTHER" id="PTHR14881">
    <property type="entry name" value="LISH DOMAIN-CONTAINING PROTEIN ARMC9"/>
    <property type="match status" value="1"/>
</dbReference>
<dbReference type="InterPro" id="IPR056327">
    <property type="entry name" value="ARMC9_CTLH-like_dom"/>
</dbReference>
<name>A0A164R4S3_9CRUS</name>
<organism evidence="1 2">
    <name type="scientific">Daphnia magna</name>
    <dbReference type="NCBI Taxonomy" id="35525"/>
    <lineage>
        <taxon>Eukaryota</taxon>
        <taxon>Metazoa</taxon>
        <taxon>Ecdysozoa</taxon>
        <taxon>Arthropoda</taxon>
        <taxon>Crustacea</taxon>
        <taxon>Branchiopoda</taxon>
        <taxon>Diplostraca</taxon>
        <taxon>Cladocera</taxon>
        <taxon>Anomopoda</taxon>
        <taxon>Daphniidae</taxon>
        <taxon>Daphnia</taxon>
    </lineage>
</organism>
<dbReference type="Proteomes" id="UP000076858">
    <property type="component" value="Unassembled WGS sequence"/>
</dbReference>
<evidence type="ECO:0000313" key="2">
    <source>
        <dbReference type="Proteomes" id="UP000076858"/>
    </source>
</evidence>
<dbReference type="GO" id="GO:0036064">
    <property type="term" value="C:ciliary basal body"/>
    <property type="evidence" value="ECO:0007669"/>
    <property type="project" value="InterPro"/>
</dbReference>
<dbReference type="AlphaFoldDB" id="A0A164R4S3"/>
<sequence length="251" mass="29657">MEDYVCCRELAQQLDENFVKGNSDTFFEVWESLVGKPEESSTDPNYDLFLLVDFKLQVYFTVLRLSTEKGEHEAKNKFSHFLKEKGAICSKFKELAPYFTIPYIEHQNHFLIHEILKEEWVRNLRVQWKDVLEKRISHIHGGDKIRLERQNRKYFNLKTKFTKLKEDHKSLLDLATRLVAVLEECIRGDTKCSLEAFENYNQQIMVYSHSLRTTNLSETEKKNSLELGFQWEARSVRTSTSVERIGSKNSF</sequence>
<protein>
    <submittedName>
        <fullName evidence="1">Uncharacterized protein</fullName>
    </submittedName>
</protein>
<dbReference type="InterPro" id="IPR040369">
    <property type="entry name" value="ARMC9"/>
</dbReference>
<comment type="caution">
    <text evidence="1">The sequence shown here is derived from an EMBL/GenBank/DDBJ whole genome shotgun (WGS) entry which is preliminary data.</text>
</comment>
<dbReference type="EMBL" id="LRGB01002230">
    <property type="protein sequence ID" value="KZS08323.1"/>
    <property type="molecule type" value="Genomic_DNA"/>
</dbReference>
<evidence type="ECO:0000313" key="1">
    <source>
        <dbReference type="EMBL" id="KZS08323.1"/>
    </source>
</evidence>
<dbReference type="STRING" id="35525.A0A164R4S3"/>
<dbReference type="GO" id="GO:0097542">
    <property type="term" value="C:ciliary tip"/>
    <property type="evidence" value="ECO:0007669"/>
    <property type="project" value="TreeGrafter"/>
</dbReference>
<proteinExistence type="predicted"/>
<keyword evidence="2" id="KW-1185">Reference proteome</keyword>
<gene>
    <name evidence="1" type="ORF">APZ42_027720</name>
</gene>
<reference evidence="1 2" key="1">
    <citation type="submission" date="2016-03" db="EMBL/GenBank/DDBJ databases">
        <title>EvidentialGene: Evidence-directed Construction of Genes on Genomes.</title>
        <authorList>
            <person name="Gilbert D.G."/>
            <person name="Choi J.-H."/>
            <person name="Mockaitis K."/>
            <person name="Colbourne J."/>
            <person name="Pfrender M."/>
        </authorList>
    </citation>
    <scope>NUCLEOTIDE SEQUENCE [LARGE SCALE GENOMIC DNA]</scope>
    <source>
        <strain evidence="1 2">Xinb3</strain>
        <tissue evidence="1">Complete organism</tissue>
    </source>
</reference>
<dbReference type="GO" id="GO:0005814">
    <property type="term" value="C:centriole"/>
    <property type="evidence" value="ECO:0007669"/>
    <property type="project" value="TreeGrafter"/>
</dbReference>
<dbReference type="Pfam" id="PF23138">
    <property type="entry name" value="CTLH_Armc9"/>
    <property type="match status" value="1"/>
</dbReference>
<dbReference type="OrthoDB" id="538223at2759"/>
<accession>A0A164R4S3</accession>